<gene>
    <name evidence="7" type="ORF">C9I89_09075</name>
</gene>
<evidence type="ECO:0000256" key="1">
    <source>
        <dbReference type="ARBA" id="ARBA00004651"/>
    </source>
</evidence>
<organism evidence="7 8">
    <name type="scientific">Photobacterium lipolyticum</name>
    <dbReference type="NCBI Taxonomy" id="266810"/>
    <lineage>
        <taxon>Bacteria</taxon>
        <taxon>Pseudomonadati</taxon>
        <taxon>Pseudomonadota</taxon>
        <taxon>Gammaproteobacteria</taxon>
        <taxon>Vibrionales</taxon>
        <taxon>Vibrionaceae</taxon>
        <taxon>Photobacterium</taxon>
    </lineage>
</organism>
<feature type="transmembrane region" description="Helical" evidence="6">
    <location>
        <begin position="191"/>
        <end position="209"/>
    </location>
</feature>
<feature type="transmembrane region" description="Helical" evidence="6">
    <location>
        <begin position="150"/>
        <end position="171"/>
    </location>
</feature>
<dbReference type="EMBL" id="PYMC01000005">
    <property type="protein sequence ID" value="PSW05401.1"/>
    <property type="molecule type" value="Genomic_DNA"/>
</dbReference>
<dbReference type="GO" id="GO:0005886">
    <property type="term" value="C:plasma membrane"/>
    <property type="evidence" value="ECO:0007669"/>
    <property type="project" value="UniProtKB-SubCell"/>
</dbReference>
<evidence type="ECO:0000256" key="3">
    <source>
        <dbReference type="ARBA" id="ARBA00022692"/>
    </source>
</evidence>
<dbReference type="AlphaFoldDB" id="A0A2T3MZI2"/>
<dbReference type="PIRSF" id="PIRSF006324">
    <property type="entry name" value="LeuE"/>
    <property type="match status" value="1"/>
</dbReference>
<evidence type="ECO:0000256" key="6">
    <source>
        <dbReference type="SAM" id="Phobius"/>
    </source>
</evidence>
<evidence type="ECO:0000313" key="8">
    <source>
        <dbReference type="Proteomes" id="UP000240904"/>
    </source>
</evidence>
<dbReference type="PANTHER" id="PTHR30086">
    <property type="entry name" value="ARGININE EXPORTER PROTEIN ARGO"/>
    <property type="match status" value="1"/>
</dbReference>
<dbReference type="GO" id="GO:0015171">
    <property type="term" value="F:amino acid transmembrane transporter activity"/>
    <property type="evidence" value="ECO:0007669"/>
    <property type="project" value="TreeGrafter"/>
</dbReference>
<evidence type="ECO:0000313" key="7">
    <source>
        <dbReference type="EMBL" id="PSW05401.1"/>
    </source>
</evidence>
<keyword evidence="4 6" id="KW-1133">Transmembrane helix</keyword>
<comment type="subcellular location">
    <subcellularLocation>
        <location evidence="1">Cell membrane</location>
        <topology evidence="1">Multi-pass membrane protein</topology>
    </subcellularLocation>
</comment>
<feature type="transmembrane region" description="Helical" evidence="6">
    <location>
        <begin position="6"/>
        <end position="28"/>
    </location>
</feature>
<name>A0A2T3MZI2_9GAMM</name>
<accession>A0A2T3MZI2</accession>
<sequence length="215" mass="23466">MPVSEWMTFVVAITVLTITPGLDTVLVIRNTSRGGWKDGVTSSFGICSGLFVHATLSAVGISFILVQSAWLFQTIKLAGAAYLIYLGFCSLKSGFRSGALGIIGNEQISSNQFNLRRSFAEGFLSNVLNPKTAIFYLAFLPQFINPEGSAISQAFILAGIHFLLAMVWQSSLSLLIERAKNWLAKPKTNQWLQSLTGFVMVALGLQLLLSKNIRL</sequence>
<proteinExistence type="predicted"/>
<comment type="caution">
    <text evidence="7">The sequence shown here is derived from an EMBL/GenBank/DDBJ whole genome shotgun (WGS) entry which is preliminary data.</text>
</comment>
<keyword evidence="2" id="KW-1003">Cell membrane</keyword>
<keyword evidence="5 6" id="KW-0472">Membrane</keyword>
<keyword evidence="8" id="KW-1185">Reference proteome</keyword>
<dbReference type="PANTHER" id="PTHR30086:SF20">
    <property type="entry name" value="ARGININE EXPORTER PROTEIN ARGO-RELATED"/>
    <property type="match status" value="1"/>
</dbReference>
<dbReference type="Proteomes" id="UP000240904">
    <property type="component" value="Unassembled WGS sequence"/>
</dbReference>
<dbReference type="Pfam" id="PF01810">
    <property type="entry name" value="LysE"/>
    <property type="match status" value="1"/>
</dbReference>
<evidence type="ECO:0000256" key="5">
    <source>
        <dbReference type="ARBA" id="ARBA00023136"/>
    </source>
</evidence>
<reference evidence="7 8" key="1">
    <citation type="submission" date="2018-03" db="EMBL/GenBank/DDBJ databases">
        <title>Whole genome sequencing of Histamine producing bacteria.</title>
        <authorList>
            <person name="Butler K."/>
        </authorList>
    </citation>
    <scope>NUCLEOTIDE SEQUENCE [LARGE SCALE GENOMIC DNA]</scope>
    <source>
        <strain evidence="7 8">DSM 16190</strain>
    </source>
</reference>
<protein>
    <submittedName>
        <fullName evidence="7">Threonine transporter RhtB</fullName>
    </submittedName>
</protein>
<dbReference type="InterPro" id="IPR001123">
    <property type="entry name" value="LeuE-type"/>
</dbReference>
<dbReference type="OrthoDB" id="9804822at2"/>
<evidence type="ECO:0000256" key="2">
    <source>
        <dbReference type="ARBA" id="ARBA00022475"/>
    </source>
</evidence>
<evidence type="ECO:0000256" key="4">
    <source>
        <dbReference type="ARBA" id="ARBA00022989"/>
    </source>
</evidence>
<dbReference type="RefSeq" id="WP_107283041.1">
    <property type="nucleotide sequence ID" value="NZ_PYMC01000005.1"/>
</dbReference>
<keyword evidence="3 6" id="KW-0812">Transmembrane</keyword>
<feature type="transmembrane region" description="Helical" evidence="6">
    <location>
        <begin position="40"/>
        <end position="64"/>
    </location>
</feature>